<gene>
    <name evidence="2" type="ORF">PCASD_19525</name>
</gene>
<proteinExistence type="predicted"/>
<accession>A0A2N5SZ15</accession>
<feature type="region of interest" description="Disordered" evidence="1">
    <location>
        <begin position="19"/>
        <end position="48"/>
    </location>
</feature>
<sequence>MPRTQVARPASEMIGVENRGRSGYSSLTTGTSASCTRRKTAKDETISSTEQPISSKKIGLLKYSMSFHKIPEDLFSNENLELTRLYEKRNYIVQASKLRPRYMRLAKFIRYTICVKTISQSLRIAKDVLRGRKAHHLISELDYSVSRLENVVTLMKTVFKEKINAELFSNHGAEVRIGPLDQDSSNLVFEKIRGPFVKDLERLLKVPNIDTYKNEDDVDDLLNAYRNTIFLTLNIAREFGLFSKQVFTRILNTEDTLLMIARSDLTSKFTDGFYKNTSELNSLKSSWRKALDVLIQEIHPGHYQGYYRAEEARQYKIFLDKEDDTEKFVGWMTGNFNKANLFFRFMTACFFNLHSMENVGIDARAISLL</sequence>
<dbReference type="Proteomes" id="UP000235392">
    <property type="component" value="Unassembled WGS sequence"/>
</dbReference>
<comment type="caution">
    <text evidence="2">The sequence shown here is derived from an EMBL/GenBank/DDBJ whole genome shotgun (WGS) entry which is preliminary data.</text>
</comment>
<dbReference type="EMBL" id="PGCI01000732">
    <property type="protein sequence ID" value="PLW18476.1"/>
    <property type="molecule type" value="Genomic_DNA"/>
</dbReference>
<evidence type="ECO:0000313" key="2">
    <source>
        <dbReference type="EMBL" id="PLW18476.1"/>
    </source>
</evidence>
<evidence type="ECO:0000313" key="3">
    <source>
        <dbReference type="Proteomes" id="UP000235392"/>
    </source>
</evidence>
<reference evidence="2 3" key="1">
    <citation type="submission" date="2017-11" db="EMBL/GenBank/DDBJ databases">
        <title>De novo assembly and phasing of dikaryotic genomes from two isolates of Puccinia coronata f. sp. avenae, the causal agent of oat crown rust.</title>
        <authorList>
            <person name="Miller M.E."/>
            <person name="Zhang Y."/>
            <person name="Omidvar V."/>
            <person name="Sperschneider J."/>
            <person name="Schwessinger B."/>
            <person name="Raley C."/>
            <person name="Palmer J.M."/>
            <person name="Garnica D."/>
            <person name="Upadhyaya N."/>
            <person name="Rathjen J."/>
            <person name="Taylor J.M."/>
            <person name="Park R.F."/>
            <person name="Dodds P.N."/>
            <person name="Hirsch C.D."/>
            <person name="Kianian S.F."/>
            <person name="Figueroa M."/>
        </authorList>
    </citation>
    <scope>NUCLEOTIDE SEQUENCE [LARGE SCALE GENOMIC DNA]</scope>
    <source>
        <strain evidence="2">12SD80</strain>
    </source>
</reference>
<organism evidence="2 3">
    <name type="scientific">Puccinia coronata f. sp. avenae</name>
    <dbReference type="NCBI Taxonomy" id="200324"/>
    <lineage>
        <taxon>Eukaryota</taxon>
        <taxon>Fungi</taxon>
        <taxon>Dikarya</taxon>
        <taxon>Basidiomycota</taxon>
        <taxon>Pucciniomycotina</taxon>
        <taxon>Pucciniomycetes</taxon>
        <taxon>Pucciniales</taxon>
        <taxon>Pucciniaceae</taxon>
        <taxon>Puccinia</taxon>
    </lineage>
</organism>
<dbReference type="AlphaFoldDB" id="A0A2N5SZ15"/>
<feature type="compositionally biased region" description="Polar residues" evidence="1">
    <location>
        <begin position="23"/>
        <end position="35"/>
    </location>
</feature>
<evidence type="ECO:0000256" key="1">
    <source>
        <dbReference type="SAM" id="MobiDB-lite"/>
    </source>
</evidence>
<name>A0A2N5SZ15_9BASI</name>
<dbReference type="PROSITE" id="PS51257">
    <property type="entry name" value="PROKAR_LIPOPROTEIN"/>
    <property type="match status" value="1"/>
</dbReference>
<protein>
    <submittedName>
        <fullName evidence="2">Uncharacterized protein</fullName>
    </submittedName>
</protein>